<dbReference type="Pfam" id="PF01470">
    <property type="entry name" value="Peptidase_C15"/>
    <property type="match status" value="1"/>
</dbReference>
<comment type="catalytic activity">
    <reaction evidence="1 9 10">
        <text>Release of an N-terminal pyroglutamyl group from a polypeptide, the second amino acid generally not being Pro.</text>
        <dbReference type="EC" id="3.4.19.3"/>
    </reaction>
</comment>
<comment type="caution">
    <text evidence="12">The sequence shown here is derived from an EMBL/GenBank/DDBJ whole genome shotgun (WGS) entry which is preliminary data.</text>
</comment>
<evidence type="ECO:0000256" key="10">
    <source>
        <dbReference type="PROSITE-ProRule" id="PRU10076"/>
    </source>
</evidence>
<dbReference type="RefSeq" id="WP_166454079.1">
    <property type="nucleotide sequence ID" value="NZ_JAAOMA010000061.1"/>
</dbReference>
<dbReference type="PRINTS" id="PR00706">
    <property type="entry name" value="PYROGLUPTASE"/>
</dbReference>
<evidence type="ECO:0000256" key="3">
    <source>
        <dbReference type="ARBA" id="ARBA00004496"/>
    </source>
</evidence>
<dbReference type="Gene3D" id="3.40.630.20">
    <property type="entry name" value="Peptidase C15, pyroglutamyl peptidase I-like"/>
    <property type="match status" value="1"/>
</dbReference>
<evidence type="ECO:0000256" key="7">
    <source>
        <dbReference type="ARBA" id="ARBA00022801"/>
    </source>
</evidence>
<evidence type="ECO:0000256" key="4">
    <source>
        <dbReference type="ARBA" id="ARBA00006641"/>
    </source>
</evidence>
<protein>
    <recommendedName>
        <fullName evidence="9">Pyrrolidone-carboxylate peptidase</fullName>
        <ecNumber evidence="9">3.4.19.3</ecNumber>
    </recommendedName>
    <alternativeName>
        <fullName evidence="9">5-oxoprolyl-peptidase</fullName>
    </alternativeName>
    <alternativeName>
        <fullName evidence="9">Pyroglutamyl-peptidase I</fullName>
        <shortName evidence="9">PGP-I</shortName>
        <shortName evidence="9">Pyrase</shortName>
    </alternativeName>
</protein>
<dbReference type="GO" id="GO:0016920">
    <property type="term" value="F:pyroglutamyl-peptidase activity"/>
    <property type="evidence" value="ECO:0007669"/>
    <property type="project" value="UniProtKB-EC"/>
</dbReference>
<name>A0ABX0LHP1_9NEIS</name>
<evidence type="ECO:0000256" key="5">
    <source>
        <dbReference type="ARBA" id="ARBA00022490"/>
    </source>
</evidence>
<feature type="active site" evidence="9">
    <location>
        <position position="166"/>
    </location>
</feature>
<keyword evidence="5 9" id="KW-0963">Cytoplasm</keyword>
<dbReference type="PANTHER" id="PTHR23402">
    <property type="entry name" value="PROTEASE FAMILY C15 PYROGLUTAMYL-PEPTIDASE I-RELATED"/>
    <property type="match status" value="1"/>
</dbReference>
<dbReference type="InterPro" id="IPR033694">
    <property type="entry name" value="PGPEP1_Cys_AS"/>
</dbReference>
<dbReference type="InterPro" id="IPR016125">
    <property type="entry name" value="Peptidase_C15-like"/>
</dbReference>
<sequence>MSKIVLLTGFEPFGGESVNPSWEAANRLDGEPLVGAVVAARRLPCVFGEALSVLRGEMAALRPALVVAVGQAGGRPELSLERVAINVDDARIADNAGRRPIDRPVVPGGPAAYFSSLPIKAQAAALRAAGIPAAVSQSAGTFVCNHVFYGLMHALAGAPARGGFIHIPYLPEQAAAHPGAPSMSLDMIVAGLRLALETALTATEDIVETGGATH</sequence>
<comment type="similarity">
    <text evidence="4 9">Belongs to the peptidase C15 family.</text>
</comment>
<dbReference type="EMBL" id="JAAOMA010000061">
    <property type="protein sequence ID" value="NHR08433.1"/>
    <property type="molecule type" value="Genomic_DNA"/>
</dbReference>
<comment type="subunit">
    <text evidence="9">Homotetramer.</text>
</comment>
<evidence type="ECO:0000256" key="1">
    <source>
        <dbReference type="ARBA" id="ARBA00001770"/>
    </source>
</evidence>
<dbReference type="InterPro" id="IPR000816">
    <property type="entry name" value="Peptidase_C15"/>
</dbReference>
<organism evidence="12 13">
    <name type="scientific">Chromobacterium fluminis</name>
    <dbReference type="NCBI Taxonomy" id="3044269"/>
    <lineage>
        <taxon>Bacteria</taxon>
        <taxon>Pseudomonadati</taxon>
        <taxon>Pseudomonadota</taxon>
        <taxon>Betaproteobacteria</taxon>
        <taxon>Neisseriales</taxon>
        <taxon>Chromobacteriaceae</taxon>
        <taxon>Chromobacterium</taxon>
    </lineage>
</organism>
<evidence type="ECO:0000256" key="2">
    <source>
        <dbReference type="ARBA" id="ARBA00002280"/>
    </source>
</evidence>
<keyword evidence="7 9" id="KW-0378">Hydrolase</keyword>
<feature type="active site" evidence="9 11">
    <location>
        <position position="144"/>
    </location>
</feature>
<evidence type="ECO:0000313" key="12">
    <source>
        <dbReference type="EMBL" id="NHR08433.1"/>
    </source>
</evidence>
<feature type="active site" evidence="9 10">
    <location>
        <position position="81"/>
    </location>
</feature>
<dbReference type="CDD" id="cd00501">
    <property type="entry name" value="Peptidase_C15"/>
    <property type="match status" value="1"/>
</dbReference>
<evidence type="ECO:0000256" key="9">
    <source>
        <dbReference type="HAMAP-Rule" id="MF_00417"/>
    </source>
</evidence>
<gene>
    <name evidence="9 12" type="primary">pcp</name>
    <name evidence="12" type="ORF">HA052_24895</name>
</gene>
<accession>A0ABX0LHP1</accession>
<evidence type="ECO:0000313" key="13">
    <source>
        <dbReference type="Proteomes" id="UP001515641"/>
    </source>
</evidence>
<dbReference type="PANTHER" id="PTHR23402:SF1">
    <property type="entry name" value="PYROGLUTAMYL-PEPTIDASE I"/>
    <property type="match status" value="1"/>
</dbReference>
<proteinExistence type="inferred from homology"/>
<dbReference type="SUPFAM" id="SSF53182">
    <property type="entry name" value="Pyrrolidone carboxyl peptidase (pyroglutamate aminopeptidase)"/>
    <property type="match status" value="1"/>
</dbReference>
<evidence type="ECO:0000256" key="11">
    <source>
        <dbReference type="PROSITE-ProRule" id="PRU10077"/>
    </source>
</evidence>
<comment type="subcellular location">
    <subcellularLocation>
        <location evidence="3 9">Cytoplasm</location>
    </subcellularLocation>
</comment>
<dbReference type="EC" id="3.4.19.3" evidence="9"/>
<dbReference type="Proteomes" id="UP001515641">
    <property type="component" value="Unassembled WGS sequence"/>
</dbReference>
<comment type="function">
    <text evidence="2 9">Removes 5-oxoproline from various penultimate amino acid residues except L-proline.</text>
</comment>
<dbReference type="PIRSF" id="PIRSF015592">
    <property type="entry name" value="Prld-crbxl_pptds"/>
    <property type="match status" value="1"/>
</dbReference>
<dbReference type="InterPro" id="IPR033693">
    <property type="entry name" value="PGPEP1_Glu_AS"/>
</dbReference>
<dbReference type="NCBIfam" id="TIGR00504">
    <property type="entry name" value="pyro_pdase"/>
    <property type="match status" value="1"/>
</dbReference>
<dbReference type="HAMAP" id="MF_00417">
    <property type="entry name" value="Pyrrolid_peptidase"/>
    <property type="match status" value="1"/>
</dbReference>
<reference evidence="12 13" key="1">
    <citation type="submission" date="2020-03" db="EMBL/GenBank/DDBJ databases">
        <title>Draft genome sequence of environmentally isolated cultures.</title>
        <authorList>
            <person name="Wilson H.S."/>
            <person name="De Leon M.E."/>
        </authorList>
    </citation>
    <scope>NUCLEOTIDE SEQUENCE [LARGE SCALE GENOMIC DNA]</scope>
    <source>
        <strain evidence="12 13">HSC-31F16</strain>
    </source>
</reference>
<keyword evidence="13" id="KW-1185">Reference proteome</keyword>
<keyword evidence="8 9" id="KW-0788">Thiol protease</keyword>
<dbReference type="InterPro" id="IPR036440">
    <property type="entry name" value="Peptidase_C15-like_sf"/>
</dbReference>
<keyword evidence="6 9" id="KW-0645">Protease</keyword>
<dbReference type="InterPro" id="IPR029762">
    <property type="entry name" value="PGP-I_bact-type"/>
</dbReference>
<dbReference type="NCBIfam" id="NF009676">
    <property type="entry name" value="PRK13197.1"/>
    <property type="match status" value="1"/>
</dbReference>
<dbReference type="PROSITE" id="PS01333">
    <property type="entry name" value="PYRASE_GLU"/>
    <property type="match status" value="1"/>
</dbReference>
<dbReference type="PROSITE" id="PS01334">
    <property type="entry name" value="PYRASE_CYS"/>
    <property type="match status" value="1"/>
</dbReference>
<evidence type="ECO:0000256" key="8">
    <source>
        <dbReference type="ARBA" id="ARBA00022807"/>
    </source>
</evidence>
<evidence type="ECO:0000256" key="6">
    <source>
        <dbReference type="ARBA" id="ARBA00022670"/>
    </source>
</evidence>